<dbReference type="Proteomes" id="UP001597218">
    <property type="component" value="Unassembled WGS sequence"/>
</dbReference>
<gene>
    <name evidence="1" type="ORF">ACFSFY_17440</name>
</gene>
<organism evidence="1 2">
    <name type="scientific">Sporosarcina siberiensis</name>
    <dbReference type="NCBI Taxonomy" id="1365606"/>
    <lineage>
        <taxon>Bacteria</taxon>
        <taxon>Bacillati</taxon>
        <taxon>Bacillota</taxon>
        <taxon>Bacilli</taxon>
        <taxon>Bacillales</taxon>
        <taxon>Caryophanaceae</taxon>
        <taxon>Sporosarcina</taxon>
    </lineage>
</organism>
<dbReference type="InterPro" id="IPR036412">
    <property type="entry name" value="HAD-like_sf"/>
</dbReference>
<dbReference type="EMBL" id="JBHUGI010000037">
    <property type="protein sequence ID" value="MFD1929823.1"/>
    <property type="molecule type" value="Genomic_DNA"/>
</dbReference>
<name>A0ABW4SJU9_9BACL</name>
<dbReference type="SUPFAM" id="SSF56784">
    <property type="entry name" value="HAD-like"/>
    <property type="match status" value="1"/>
</dbReference>
<keyword evidence="2" id="KW-1185">Reference proteome</keyword>
<dbReference type="RefSeq" id="WP_381540331.1">
    <property type="nucleotide sequence ID" value="NZ_JBHUGI010000037.1"/>
</dbReference>
<proteinExistence type="predicted"/>
<comment type="caution">
    <text evidence="1">The sequence shown here is derived from an EMBL/GenBank/DDBJ whole genome shotgun (WGS) entry which is preliminary data.</text>
</comment>
<dbReference type="InterPro" id="IPR023214">
    <property type="entry name" value="HAD_sf"/>
</dbReference>
<accession>A0ABW4SJU9</accession>
<reference evidence="2" key="1">
    <citation type="journal article" date="2019" name="Int. J. Syst. Evol. Microbiol.">
        <title>The Global Catalogue of Microorganisms (GCM) 10K type strain sequencing project: providing services to taxonomists for standard genome sequencing and annotation.</title>
        <authorList>
            <consortium name="The Broad Institute Genomics Platform"/>
            <consortium name="The Broad Institute Genome Sequencing Center for Infectious Disease"/>
            <person name="Wu L."/>
            <person name="Ma J."/>
        </authorList>
    </citation>
    <scope>NUCLEOTIDE SEQUENCE [LARGE SCALE GENOMIC DNA]</scope>
    <source>
        <strain evidence="2">CGMCC 4.7177</strain>
    </source>
</reference>
<dbReference type="Pfam" id="PF00702">
    <property type="entry name" value="Hydrolase"/>
    <property type="match status" value="1"/>
</dbReference>
<dbReference type="Gene3D" id="3.40.50.1000">
    <property type="entry name" value="HAD superfamily/HAD-like"/>
    <property type="match status" value="1"/>
</dbReference>
<keyword evidence="1" id="KW-0378">Hydrolase</keyword>
<evidence type="ECO:0000313" key="1">
    <source>
        <dbReference type="EMBL" id="MFD1929823.1"/>
    </source>
</evidence>
<evidence type="ECO:0000313" key="2">
    <source>
        <dbReference type="Proteomes" id="UP001597218"/>
    </source>
</evidence>
<protein>
    <submittedName>
        <fullName evidence="1">HAD family hydrolase</fullName>
        <ecNumber evidence="1">3.1.3.-</ecNumber>
    </submittedName>
</protein>
<dbReference type="EC" id="3.1.3.-" evidence="1"/>
<dbReference type="CDD" id="cd01427">
    <property type="entry name" value="HAD_like"/>
    <property type="match status" value="1"/>
</dbReference>
<dbReference type="GO" id="GO:0016787">
    <property type="term" value="F:hydrolase activity"/>
    <property type="evidence" value="ECO:0007669"/>
    <property type="project" value="UniProtKB-KW"/>
</dbReference>
<sequence>MKRLNDIKVIIFDMDGTLYQDYTFLGRYIQYLLEGSLTEQEIDLKIEESYLILEGKHTVRLGYFMDKESFVVHAHENFLPVKTYYWNGIEKSSQNVVMDTLFFIGDPWGIANIYAEQYGVNQEIRSTAFEKVRNEMIQKPTEIYRHSPLFDQIGKLEVEKKILMTNTPGVTGPAFVKHLQMDELFDEYVYDAKKPLGMEMAVKELIENGYKPNEILSIGDNPYNDLFPVKKLGGRTCLISQYEHHGTNEWDFSVETIEELAHLLSNKTAIYI</sequence>